<dbReference type="RefSeq" id="WP_377833186.1">
    <property type="nucleotide sequence ID" value="NZ_JBHRSK010000006.1"/>
</dbReference>
<evidence type="ECO:0000256" key="12">
    <source>
        <dbReference type="SAM" id="Phobius"/>
    </source>
</evidence>
<dbReference type="PROSITE" id="PS50035">
    <property type="entry name" value="PLD"/>
    <property type="match status" value="2"/>
</dbReference>
<evidence type="ECO:0000256" key="5">
    <source>
        <dbReference type="ARBA" id="ARBA00022525"/>
    </source>
</evidence>
<evidence type="ECO:0000256" key="4">
    <source>
        <dbReference type="ARBA" id="ARBA00022475"/>
    </source>
</evidence>
<dbReference type="EC" id="2.7.8.-" evidence="11"/>
<reference evidence="15" key="1">
    <citation type="journal article" date="2019" name="Int. J. Syst. Evol. Microbiol.">
        <title>The Global Catalogue of Microorganisms (GCM) 10K type strain sequencing project: providing services to taxonomists for standard genome sequencing and annotation.</title>
        <authorList>
            <consortium name="The Broad Institute Genomics Platform"/>
            <consortium name="The Broad Institute Genome Sequencing Center for Infectious Disease"/>
            <person name="Wu L."/>
            <person name="Ma J."/>
        </authorList>
    </citation>
    <scope>NUCLEOTIDE SEQUENCE [LARGE SCALE GENOMIC DNA]</scope>
    <source>
        <strain evidence="15">KCTC 62192</strain>
    </source>
</reference>
<keyword evidence="6" id="KW-0808">Transferase</keyword>
<dbReference type="Pfam" id="PF13091">
    <property type="entry name" value="PLDc_2"/>
    <property type="match status" value="2"/>
</dbReference>
<dbReference type="PANTHER" id="PTHR21248">
    <property type="entry name" value="CARDIOLIPIN SYNTHASE"/>
    <property type="match status" value="1"/>
</dbReference>
<feature type="transmembrane region" description="Helical" evidence="12">
    <location>
        <begin position="6"/>
        <end position="29"/>
    </location>
</feature>
<evidence type="ECO:0000313" key="14">
    <source>
        <dbReference type="EMBL" id="MFC2968486.1"/>
    </source>
</evidence>
<comment type="subcellular location">
    <subcellularLocation>
        <location evidence="2">Cell membrane</location>
    </subcellularLocation>
    <subcellularLocation>
        <location evidence="3">Secreted</location>
    </subcellularLocation>
</comment>
<evidence type="ECO:0000256" key="3">
    <source>
        <dbReference type="ARBA" id="ARBA00004613"/>
    </source>
</evidence>
<dbReference type="Proteomes" id="UP001595443">
    <property type="component" value="Unassembled WGS sequence"/>
</dbReference>
<protein>
    <recommendedName>
        <fullName evidence="11">Cardiolipin synthase</fullName>
        <ecNumber evidence="11">2.7.8.-</ecNumber>
    </recommendedName>
</protein>
<evidence type="ECO:0000256" key="8">
    <source>
        <dbReference type="ARBA" id="ARBA00022737"/>
    </source>
</evidence>
<dbReference type="SUPFAM" id="SSF56024">
    <property type="entry name" value="Phospholipase D/nuclease"/>
    <property type="match status" value="2"/>
</dbReference>
<keyword evidence="9 12" id="KW-1133">Transmembrane helix</keyword>
<gene>
    <name evidence="14" type="primary">cls</name>
    <name evidence="14" type="ORF">ACFOES_10305</name>
</gene>
<dbReference type="NCBIfam" id="TIGR04265">
    <property type="entry name" value="bac_cardiolipin"/>
    <property type="match status" value="1"/>
</dbReference>
<evidence type="ECO:0000256" key="7">
    <source>
        <dbReference type="ARBA" id="ARBA00022692"/>
    </source>
</evidence>
<evidence type="ECO:0000256" key="1">
    <source>
        <dbReference type="ARBA" id="ARBA00003145"/>
    </source>
</evidence>
<comment type="function">
    <text evidence="1">Could be a virulence factor.</text>
</comment>
<organism evidence="14 15">
    <name type="scientific">Acidimangrovimonas pyrenivorans</name>
    <dbReference type="NCBI Taxonomy" id="2030798"/>
    <lineage>
        <taxon>Bacteria</taxon>
        <taxon>Pseudomonadati</taxon>
        <taxon>Pseudomonadota</taxon>
        <taxon>Alphaproteobacteria</taxon>
        <taxon>Rhodobacterales</taxon>
        <taxon>Paracoccaceae</taxon>
        <taxon>Acidimangrovimonas</taxon>
    </lineage>
</organism>
<keyword evidence="5" id="KW-0964">Secreted</keyword>
<evidence type="ECO:0000256" key="10">
    <source>
        <dbReference type="ARBA" id="ARBA00023136"/>
    </source>
</evidence>
<sequence>MIYIVYAHLSSVLVALYALVQVIAALFALRAIRTARTPQGAIGWVVFLIAAPHFAVPVFLFLGHRRYPGYVAARRAMAGIVDTLRAQAANHAPRPPAGDPGVERSRIAGFERLAEVPLVSGNGTKLLIDGEQTFDALFAAIEAAEHYVLVEAYIIRDDAVGQALAARLKAKARAGLRVCLLYDALGSNGLPNSYLDSLRAEGVEAYNSHALRHTRSRLQINFRNHRKIAVIDGQTGFVGGLNFGEEYLGRDPNMGPWRDTHLRIDGPAVAQLQLAFAEDWLWASGAKLDDLDWAPRVAPGDRNALVLATGPSDLFETGSLYFCNAIEAARERIWIASPYFVPDADILTALKLAALRGVDVRLLVPEKADHLLVWLAAYAYFDEVRTAGVRLYRYAPGFLHQKVLLVDDDMASVGTHNLDNRSCRLNFEISALIFDKAFAEEVAAMLQRDLGAAPEFTARLSEQGLWIRTAAPVARLFAPVL</sequence>
<keyword evidence="15" id="KW-1185">Reference proteome</keyword>
<dbReference type="InterPro" id="IPR025202">
    <property type="entry name" value="PLD-like_dom"/>
</dbReference>
<accession>A0ABV7AHV9</accession>
<keyword evidence="7 12" id="KW-0812">Transmembrane</keyword>
<evidence type="ECO:0000313" key="15">
    <source>
        <dbReference type="Proteomes" id="UP001595443"/>
    </source>
</evidence>
<evidence type="ECO:0000259" key="13">
    <source>
        <dbReference type="PROSITE" id="PS50035"/>
    </source>
</evidence>
<dbReference type="InterPro" id="IPR022924">
    <property type="entry name" value="Cardiolipin_synthase"/>
</dbReference>
<dbReference type="Gene3D" id="3.30.870.10">
    <property type="entry name" value="Endonuclease Chain A"/>
    <property type="match status" value="2"/>
</dbReference>
<comment type="caution">
    <text evidence="14">The sequence shown here is derived from an EMBL/GenBank/DDBJ whole genome shotgun (WGS) entry which is preliminary data.</text>
</comment>
<dbReference type="InterPro" id="IPR001736">
    <property type="entry name" value="PLipase_D/transphosphatidylase"/>
</dbReference>
<feature type="domain" description="PLD phosphodiesterase" evidence="13">
    <location>
        <begin position="220"/>
        <end position="247"/>
    </location>
</feature>
<evidence type="ECO:0000256" key="6">
    <source>
        <dbReference type="ARBA" id="ARBA00022679"/>
    </source>
</evidence>
<evidence type="ECO:0000256" key="2">
    <source>
        <dbReference type="ARBA" id="ARBA00004236"/>
    </source>
</evidence>
<keyword evidence="8" id="KW-0677">Repeat</keyword>
<feature type="transmembrane region" description="Helical" evidence="12">
    <location>
        <begin position="41"/>
        <end position="62"/>
    </location>
</feature>
<evidence type="ECO:0000256" key="9">
    <source>
        <dbReference type="ARBA" id="ARBA00022989"/>
    </source>
</evidence>
<keyword evidence="10 12" id="KW-0472">Membrane</keyword>
<feature type="domain" description="PLD phosphodiesterase" evidence="13">
    <location>
        <begin position="395"/>
        <end position="422"/>
    </location>
</feature>
<name>A0ABV7AHV9_9RHOB</name>
<dbReference type="SMART" id="SM00155">
    <property type="entry name" value="PLDc"/>
    <property type="match status" value="2"/>
</dbReference>
<dbReference type="PANTHER" id="PTHR21248:SF22">
    <property type="entry name" value="PHOSPHOLIPASE D"/>
    <property type="match status" value="1"/>
</dbReference>
<keyword evidence="4" id="KW-1003">Cell membrane</keyword>
<dbReference type="EMBL" id="JBHRSK010000006">
    <property type="protein sequence ID" value="MFC2968486.1"/>
    <property type="molecule type" value="Genomic_DNA"/>
</dbReference>
<evidence type="ECO:0000256" key="11">
    <source>
        <dbReference type="NCBIfam" id="TIGR04265"/>
    </source>
</evidence>
<proteinExistence type="predicted"/>